<organism evidence="21 22">
    <name type="scientific">Loxostege sticticalis</name>
    <name type="common">Beet webworm moth</name>
    <dbReference type="NCBI Taxonomy" id="481309"/>
    <lineage>
        <taxon>Eukaryota</taxon>
        <taxon>Metazoa</taxon>
        <taxon>Ecdysozoa</taxon>
        <taxon>Arthropoda</taxon>
        <taxon>Hexapoda</taxon>
        <taxon>Insecta</taxon>
        <taxon>Pterygota</taxon>
        <taxon>Neoptera</taxon>
        <taxon>Endopterygota</taxon>
        <taxon>Lepidoptera</taxon>
        <taxon>Glossata</taxon>
        <taxon>Ditrysia</taxon>
        <taxon>Pyraloidea</taxon>
        <taxon>Crambidae</taxon>
        <taxon>Pyraustinae</taxon>
        <taxon>Loxostege</taxon>
    </lineage>
</organism>
<evidence type="ECO:0000256" key="17">
    <source>
        <dbReference type="SAM" id="Phobius"/>
    </source>
</evidence>
<keyword evidence="14" id="KW-0407">Ion channel</keyword>
<evidence type="ECO:0000256" key="5">
    <source>
        <dbReference type="ARBA" id="ARBA00022692"/>
    </source>
</evidence>
<keyword evidence="22" id="KW-1185">Reference proteome</keyword>
<dbReference type="Pfam" id="PF01094">
    <property type="entry name" value="ANF_receptor"/>
    <property type="match status" value="1"/>
</dbReference>
<keyword evidence="18" id="KW-0732">Signal</keyword>
<accession>A0ABR3HUB9</accession>
<dbReference type="InterPro" id="IPR019594">
    <property type="entry name" value="Glu/Gly-bd"/>
</dbReference>
<dbReference type="Gene3D" id="1.10.287.70">
    <property type="match status" value="1"/>
</dbReference>
<dbReference type="Pfam" id="PF10613">
    <property type="entry name" value="Lig_chan-Glu_bd"/>
    <property type="match status" value="1"/>
</dbReference>
<dbReference type="InterPro" id="IPR001320">
    <property type="entry name" value="Iontro_rcpt_C"/>
</dbReference>
<feature type="transmembrane region" description="Helical" evidence="17">
    <location>
        <begin position="555"/>
        <end position="577"/>
    </location>
</feature>
<evidence type="ECO:0000259" key="20">
    <source>
        <dbReference type="SMART" id="SM00918"/>
    </source>
</evidence>
<comment type="similarity">
    <text evidence="2">Belongs to the glutamate-gated ion channel (TC 1.A.10.1) family.</text>
</comment>
<dbReference type="PRINTS" id="PR00177">
    <property type="entry name" value="NMDARECEPTOR"/>
</dbReference>
<feature type="transmembrane region" description="Helical" evidence="17">
    <location>
        <begin position="823"/>
        <end position="845"/>
    </location>
</feature>
<evidence type="ECO:0000256" key="3">
    <source>
        <dbReference type="ARBA" id="ARBA00022448"/>
    </source>
</evidence>
<dbReference type="Pfam" id="PF00060">
    <property type="entry name" value="Lig_chan"/>
    <property type="match status" value="1"/>
</dbReference>
<evidence type="ECO:0000256" key="2">
    <source>
        <dbReference type="ARBA" id="ARBA00008685"/>
    </source>
</evidence>
<dbReference type="EMBL" id="JBEUOH010000013">
    <property type="protein sequence ID" value="KAL0880155.1"/>
    <property type="molecule type" value="Genomic_DNA"/>
</dbReference>
<keyword evidence="7" id="KW-0770">Synapse</keyword>
<evidence type="ECO:0000256" key="13">
    <source>
        <dbReference type="ARBA" id="ARBA00023286"/>
    </source>
</evidence>
<evidence type="ECO:0000256" key="15">
    <source>
        <dbReference type="ARBA" id="ARBA00034100"/>
    </source>
</evidence>
<dbReference type="Proteomes" id="UP001549920">
    <property type="component" value="Unassembled WGS sequence"/>
</dbReference>
<dbReference type="PANTHER" id="PTHR18966">
    <property type="entry name" value="IONOTROPIC GLUTAMATE RECEPTOR"/>
    <property type="match status" value="1"/>
</dbReference>
<gene>
    <name evidence="21" type="ORF">ABMA27_002626</name>
</gene>
<keyword evidence="13" id="KW-1071">Ligand-gated ion channel</keyword>
<feature type="signal peptide" evidence="18">
    <location>
        <begin position="1"/>
        <end position="21"/>
    </location>
</feature>
<evidence type="ECO:0000259" key="19">
    <source>
        <dbReference type="SMART" id="SM00079"/>
    </source>
</evidence>
<keyword evidence="11" id="KW-0325">Glycoprotein</keyword>
<feature type="region of interest" description="Disordered" evidence="16">
    <location>
        <begin position="877"/>
        <end position="903"/>
    </location>
</feature>
<dbReference type="SMART" id="SM00918">
    <property type="entry name" value="Lig_chan-Glu_bd"/>
    <property type="match status" value="1"/>
</dbReference>
<keyword evidence="9 17" id="KW-0472">Membrane</keyword>
<comment type="caution">
    <text evidence="21">The sequence shown here is derived from an EMBL/GenBank/DDBJ whole genome shotgun (WGS) entry which is preliminary data.</text>
</comment>
<keyword evidence="10" id="KW-0675">Receptor</keyword>
<dbReference type="SUPFAM" id="SSF53822">
    <property type="entry name" value="Periplasmic binding protein-like I"/>
    <property type="match status" value="1"/>
</dbReference>
<dbReference type="SUPFAM" id="SSF53850">
    <property type="entry name" value="Periplasmic binding protein-like II"/>
    <property type="match status" value="1"/>
</dbReference>
<keyword evidence="6 17" id="KW-1133">Transmembrane helix</keyword>
<evidence type="ECO:0000256" key="12">
    <source>
        <dbReference type="ARBA" id="ARBA00023257"/>
    </source>
</evidence>
<evidence type="ECO:0000256" key="7">
    <source>
        <dbReference type="ARBA" id="ARBA00023018"/>
    </source>
</evidence>
<feature type="transmembrane region" description="Helical" evidence="17">
    <location>
        <begin position="631"/>
        <end position="651"/>
    </location>
</feature>
<evidence type="ECO:0000256" key="18">
    <source>
        <dbReference type="SAM" id="SignalP"/>
    </source>
</evidence>
<proteinExistence type="inferred from homology"/>
<keyword evidence="3" id="KW-0813">Transport</keyword>
<dbReference type="Gene3D" id="3.40.50.2300">
    <property type="match status" value="2"/>
</dbReference>
<keyword evidence="8" id="KW-0406">Ion transport</keyword>
<evidence type="ECO:0000256" key="1">
    <source>
        <dbReference type="ARBA" id="ARBA00004651"/>
    </source>
</evidence>
<evidence type="ECO:0000256" key="10">
    <source>
        <dbReference type="ARBA" id="ARBA00023170"/>
    </source>
</evidence>
<reference evidence="21 22" key="1">
    <citation type="submission" date="2024-06" db="EMBL/GenBank/DDBJ databases">
        <title>A chromosome-level genome assembly of beet webworm, Loxostege sticticalis.</title>
        <authorList>
            <person name="Zhang Y."/>
        </authorList>
    </citation>
    <scope>NUCLEOTIDE SEQUENCE [LARGE SCALE GENOMIC DNA]</scope>
    <source>
        <strain evidence="21">AQ026</strain>
        <tissue evidence="21">Whole body</tissue>
    </source>
</reference>
<evidence type="ECO:0000313" key="22">
    <source>
        <dbReference type="Proteomes" id="UP001549920"/>
    </source>
</evidence>
<feature type="compositionally biased region" description="Low complexity" evidence="16">
    <location>
        <begin position="882"/>
        <end position="894"/>
    </location>
</feature>
<evidence type="ECO:0000313" key="21">
    <source>
        <dbReference type="EMBL" id="KAL0880155.1"/>
    </source>
</evidence>
<sequence>MSINTILVIAILSVSQLRVDAAATASFPIGGLFNKQTESSSHVAFKNIAKLGGIRSYHGRALLSDADDSYSTALNLCSFTSDSKGIVALIDARPTHGICDTACLLCNRLNITHLALGWQPTGTLLDDPFTLLYHPPPELVSKAYATLIKHLQWDKFTILYEEDSSFIRLQEIIDTWPQEHEPILFRKLDPNGDNKEMFKHIFKVAHISYHVIDCDVKNVIKYMNEIVQVESSTEFMSFIMTNLDTYSLDLRNIPDLMANVSTMHLTTANPDKWSDLGMSIGNVSCNQKIRPLRLETALVVDALTHIEKTIRSMQEEQEGYSKIIDFDEPPAMCFKDSKSDYEVAAWTLGTNLLEALKKTKVDGFTGNVEFDENGKRINFKLYYSKLNLDSEFFYVGDWEANTDKITELNTFSDRSQSRKTNKIRVATKVTRPYFDFTNTNDSSEAPYRGYAVDLIDAIFKIVNKDHNLNWEYEFYAVQKTGNPIPGSKKWDGLLGDVMEHRVELAISDLSITSERNEVVDFSIPFMTLGISMLFREPEPIEPDKFSFLQPLALDVWLYLATTYIIVSFILLICARMSQGDWVNPHPCNQHPENLQNIWSLYNCLWLTMGSIMTQGCDILPRAVGSRWVTGFWWFFAMIVTASYTANMSTFLSNSRRSNDIADVKALADQKDVAYGSMYNGATYEFFRTSNDTVYKKIWSVMSSAQPTVFMDTNEAGKDRVWRSKGKYVFFMESTAIEYYTARNCDLKMVGGNLDSKEYGIAMAKNYPFKSWIDHAILSLQESGKLTELKKKWWEDEDNDEHCELRKENEEDDSGSLQMKNTSGIFLVLGVGGILGLFVAIADFLLHAKEICVKEKVTFKEAVLSEWRASLDPRVLHKPAAPPRSAAPSTASPSPQRERSQSRAVSVLRAASSFINFDEIY</sequence>
<feature type="domain" description="Ionotropic glutamate receptor L-glutamate and glycine-binding" evidence="20">
    <location>
        <begin position="432"/>
        <end position="499"/>
    </location>
</feature>
<evidence type="ECO:0000256" key="8">
    <source>
        <dbReference type="ARBA" id="ARBA00023065"/>
    </source>
</evidence>
<dbReference type="SMART" id="SM00079">
    <property type="entry name" value="PBPe"/>
    <property type="match status" value="1"/>
</dbReference>
<evidence type="ECO:0000256" key="14">
    <source>
        <dbReference type="ARBA" id="ARBA00023303"/>
    </source>
</evidence>
<evidence type="ECO:0000256" key="16">
    <source>
        <dbReference type="SAM" id="MobiDB-lite"/>
    </source>
</evidence>
<name>A0ABR3HUB9_LOXSC</name>
<dbReference type="SUPFAM" id="SSF81324">
    <property type="entry name" value="Voltage-gated potassium channels"/>
    <property type="match status" value="1"/>
</dbReference>
<evidence type="ECO:0000256" key="4">
    <source>
        <dbReference type="ARBA" id="ARBA00022475"/>
    </source>
</evidence>
<keyword evidence="12" id="KW-0628">Postsynaptic cell membrane</keyword>
<dbReference type="Gene3D" id="3.40.190.10">
    <property type="entry name" value="Periplasmic binding protein-like II"/>
    <property type="match status" value="2"/>
</dbReference>
<feature type="transmembrane region" description="Helical" evidence="17">
    <location>
        <begin position="597"/>
        <end position="619"/>
    </location>
</feature>
<evidence type="ECO:0000256" key="9">
    <source>
        <dbReference type="ARBA" id="ARBA00023136"/>
    </source>
</evidence>
<dbReference type="InterPro" id="IPR001828">
    <property type="entry name" value="ANF_lig-bd_rcpt"/>
</dbReference>
<keyword evidence="5 17" id="KW-0812">Transmembrane</keyword>
<evidence type="ECO:0000256" key="11">
    <source>
        <dbReference type="ARBA" id="ARBA00023180"/>
    </source>
</evidence>
<protein>
    <submittedName>
        <fullName evidence="21">Uncharacterized protein</fullName>
    </submittedName>
</protein>
<keyword evidence="4" id="KW-1003">Cell membrane</keyword>
<feature type="chain" id="PRO_5047128983" evidence="18">
    <location>
        <begin position="22"/>
        <end position="920"/>
    </location>
</feature>
<feature type="domain" description="Ionotropic glutamate receptor C-terminal" evidence="19">
    <location>
        <begin position="422"/>
        <end position="795"/>
    </location>
</feature>
<comment type="subcellular location">
    <subcellularLocation>
        <location evidence="1">Cell membrane</location>
        <topology evidence="1">Multi-pass membrane protein</topology>
    </subcellularLocation>
    <subcellularLocation>
        <location evidence="15">Postsynaptic cell membrane</location>
    </subcellularLocation>
</comment>
<dbReference type="InterPro" id="IPR015683">
    <property type="entry name" value="Ionotropic_Glu_rcpt"/>
</dbReference>
<dbReference type="InterPro" id="IPR001508">
    <property type="entry name" value="Iono_Glu_rcpt_met"/>
</dbReference>
<dbReference type="InterPro" id="IPR028082">
    <property type="entry name" value="Peripla_BP_I"/>
</dbReference>
<evidence type="ECO:0000256" key="6">
    <source>
        <dbReference type="ARBA" id="ARBA00022989"/>
    </source>
</evidence>